<dbReference type="AlphaFoldDB" id="A0A917HK22"/>
<proteinExistence type="predicted"/>
<reference evidence="2" key="1">
    <citation type="journal article" date="2014" name="Int. J. Syst. Evol. Microbiol.">
        <title>Complete genome sequence of Corynebacterium casei LMG S-19264T (=DSM 44701T), isolated from a smear-ripened cheese.</title>
        <authorList>
            <consortium name="US DOE Joint Genome Institute (JGI-PGF)"/>
            <person name="Walter F."/>
            <person name="Albersmeier A."/>
            <person name="Kalinowski J."/>
            <person name="Ruckert C."/>
        </authorList>
    </citation>
    <scope>NUCLEOTIDE SEQUENCE</scope>
    <source>
        <strain evidence="2">CGMCC 1.12754</strain>
    </source>
</reference>
<reference evidence="2" key="2">
    <citation type="submission" date="2020-09" db="EMBL/GenBank/DDBJ databases">
        <authorList>
            <person name="Sun Q."/>
            <person name="Zhou Y."/>
        </authorList>
    </citation>
    <scope>NUCLEOTIDE SEQUENCE</scope>
    <source>
        <strain evidence="2">CGMCC 1.12754</strain>
    </source>
</reference>
<accession>A0A917HK22</accession>
<organism evidence="2 3">
    <name type="scientific">Virgibacillus oceani</name>
    <dbReference type="NCBI Taxonomy" id="1479511"/>
    <lineage>
        <taxon>Bacteria</taxon>
        <taxon>Bacillati</taxon>
        <taxon>Bacillota</taxon>
        <taxon>Bacilli</taxon>
        <taxon>Bacillales</taxon>
        <taxon>Bacillaceae</taxon>
        <taxon>Virgibacillus</taxon>
    </lineage>
</organism>
<name>A0A917HK22_9BACI</name>
<feature type="transmembrane region" description="Helical" evidence="1">
    <location>
        <begin position="6"/>
        <end position="31"/>
    </location>
</feature>
<keyword evidence="1" id="KW-0472">Membrane</keyword>
<protein>
    <submittedName>
        <fullName evidence="2">Uncharacterized protein</fullName>
    </submittedName>
</protein>
<evidence type="ECO:0000256" key="1">
    <source>
        <dbReference type="SAM" id="Phobius"/>
    </source>
</evidence>
<keyword evidence="3" id="KW-1185">Reference proteome</keyword>
<dbReference type="RefSeq" id="WP_188456078.1">
    <property type="nucleotide sequence ID" value="NZ_BMFR01000013.1"/>
</dbReference>
<keyword evidence="1" id="KW-0812">Transmembrane</keyword>
<evidence type="ECO:0000313" key="2">
    <source>
        <dbReference type="EMBL" id="GGG81578.1"/>
    </source>
</evidence>
<dbReference type="Proteomes" id="UP000622860">
    <property type="component" value="Unassembled WGS sequence"/>
</dbReference>
<dbReference type="EMBL" id="BMFR01000013">
    <property type="protein sequence ID" value="GGG81578.1"/>
    <property type="molecule type" value="Genomic_DNA"/>
</dbReference>
<evidence type="ECO:0000313" key="3">
    <source>
        <dbReference type="Proteomes" id="UP000622860"/>
    </source>
</evidence>
<sequence>MVGTVVVGYTFIALAGLICVFLSVLSAIYAISYSLNQKGKQKFKGLAFTSAILTAIAYFILIFILDA</sequence>
<gene>
    <name evidence="2" type="ORF">GCM10011398_28820</name>
</gene>
<comment type="caution">
    <text evidence="2">The sequence shown here is derived from an EMBL/GenBank/DDBJ whole genome shotgun (WGS) entry which is preliminary data.</text>
</comment>
<feature type="transmembrane region" description="Helical" evidence="1">
    <location>
        <begin position="43"/>
        <end position="65"/>
    </location>
</feature>
<keyword evidence="1" id="KW-1133">Transmembrane helix</keyword>